<keyword evidence="3" id="KW-1185">Reference proteome</keyword>
<feature type="compositionally biased region" description="Low complexity" evidence="1">
    <location>
        <begin position="361"/>
        <end position="372"/>
    </location>
</feature>
<reference evidence="2" key="1">
    <citation type="submission" date="2023-10" db="EMBL/GenBank/DDBJ databases">
        <authorList>
            <person name="Chen Y."/>
            <person name="Shah S."/>
            <person name="Dougan E. K."/>
            <person name="Thang M."/>
            <person name="Chan C."/>
        </authorList>
    </citation>
    <scope>NUCLEOTIDE SEQUENCE [LARGE SCALE GENOMIC DNA]</scope>
</reference>
<feature type="compositionally biased region" description="Low complexity" evidence="1">
    <location>
        <begin position="391"/>
        <end position="410"/>
    </location>
</feature>
<protein>
    <recommendedName>
        <fullName evidence="4">Female-specific protein transformer</fullName>
    </recommendedName>
</protein>
<proteinExistence type="predicted"/>
<gene>
    <name evidence="2" type="ORF">PCOR1329_LOCUS58226</name>
</gene>
<name>A0ABN9VI36_9DINO</name>
<comment type="caution">
    <text evidence="2">The sequence shown here is derived from an EMBL/GenBank/DDBJ whole genome shotgun (WGS) entry which is preliminary data.</text>
</comment>
<dbReference type="EMBL" id="CAUYUJ010017215">
    <property type="protein sequence ID" value="CAK0872889.1"/>
    <property type="molecule type" value="Genomic_DNA"/>
</dbReference>
<evidence type="ECO:0000256" key="1">
    <source>
        <dbReference type="SAM" id="MobiDB-lite"/>
    </source>
</evidence>
<dbReference type="Proteomes" id="UP001189429">
    <property type="component" value="Unassembled WGS sequence"/>
</dbReference>
<organism evidence="2 3">
    <name type="scientific">Prorocentrum cordatum</name>
    <dbReference type="NCBI Taxonomy" id="2364126"/>
    <lineage>
        <taxon>Eukaryota</taxon>
        <taxon>Sar</taxon>
        <taxon>Alveolata</taxon>
        <taxon>Dinophyceae</taxon>
        <taxon>Prorocentrales</taxon>
        <taxon>Prorocentraceae</taxon>
        <taxon>Prorocentrum</taxon>
    </lineage>
</organism>
<evidence type="ECO:0000313" key="2">
    <source>
        <dbReference type="EMBL" id="CAK0872889.1"/>
    </source>
</evidence>
<feature type="region of interest" description="Disordered" evidence="1">
    <location>
        <begin position="338"/>
        <end position="410"/>
    </location>
</feature>
<evidence type="ECO:0000313" key="3">
    <source>
        <dbReference type="Proteomes" id="UP001189429"/>
    </source>
</evidence>
<feature type="compositionally biased region" description="Gly residues" evidence="1">
    <location>
        <begin position="378"/>
        <end position="390"/>
    </location>
</feature>
<feature type="non-terminal residue" evidence="2">
    <location>
        <position position="410"/>
    </location>
</feature>
<evidence type="ECO:0008006" key="4">
    <source>
        <dbReference type="Google" id="ProtNLM"/>
    </source>
</evidence>
<accession>A0ABN9VI36</accession>
<sequence length="410" mass="44335">MHWRCGAVLRPRPPGPHLEDFFLRGRRRGALADRTRLLQSRRGRWHRQRERGLTGRIQLGGAYVGAHTTPVTAAIKSTSLDGDAGRINRFASSGDECARVLRLLQLWVAVPWGSRRSFSWISKCCARPAGGDSAGGLALWRAPRTRTDCDFQVERNIISSQEAAEIKALAVAEHLPQGQPPGGMPGPPPGRLPLSRPTATVPGAFTDIPGMQRAGMPPIPPGRPGMMGLGGGRPPGLPYGSVGMQMAAMMRPQMVSPYQSSPRLFGYAKLPPLGQQKHTPETVPVGIMISMFQSARRQPHSKWVPYKPLDAAQTPQAYPMMVPSPQLMERVEDFYQDLRDEERSSSSSRSSSRSRSRSRSGSRSVRTNSRSRSPLHKSGGGGGDPGGASGPRGRAASPPRRARARCGAAG</sequence>